<feature type="domain" description="Late blight resistance protein R1A-like N-terminal" evidence="1">
    <location>
        <begin position="24"/>
        <end position="112"/>
    </location>
</feature>
<dbReference type="AlphaFoldDB" id="A0AAV9KQD2"/>
<gene>
    <name evidence="2" type="ORF">R3W88_013967</name>
</gene>
<keyword evidence="3" id="KW-1185">Reference proteome</keyword>
<evidence type="ECO:0000259" key="1">
    <source>
        <dbReference type="Pfam" id="PF12061"/>
    </source>
</evidence>
<evidence type="ECO:0000313" key="2">
    <source>
        <dbReference type="EMBL" id="KAK4715629.1"/>
    </source>
</evidence>
<dbReference type="EMBL" id="JAWPEI010000009">
    <property type="protein sequence ID" value="KAK4715629.1"/>
    <property type="molecule type" value="Genomic_DNA"/>
</dbReference>
<proteinExistence type="predicted"/>
<name>A0AAV9KQD2_9SOLN</name>
<organism evidence="2 3">
    <name type="scientific">Solanum pinnatisectum</name>
    <name type="common">tansyleaf nightshade</name>
    <dbReference type="NCBI Taxonomy" id="50273"/>
    <lineage>
        <taxon>Eukaryota</taxon>
        <taxon>Viridiplantae</taxon>
        <taxon>Streptophyta</taxon>
        <taxon>Embryophyta</taxon>
        <taxon>Tracheophyta</taxon>
        <taxon>Spermatophyta</taxon>
        <taxon>Magnoliopsida</taxon>
        <taxon>eudicotyledons</taxon>
        <taxon>Gunneridae</taxon>
        <taxon>Pentapetalae</taxon>
        <taxon>asterids</taxon>
        <taxon>lamiids</taxon>
        <taxon>Solanales</taxon>
        <taxon>Solanaceae</taxon>
        <taxon>Solanoideae</taxon>
        <taxon>Solaneae</taxon>
        <taxon>Solanum</taxon>
    </lineage>
</organism>
<dbReference type="Proteomes" id="UP001311915">
    <property type="component" value="Unassembled WGS sequence"/>
</dbReference>
<reference evidence="2 3" key="1">
    <citation type="submission" date="2023-10" db="EMBL/GenBank/DDBJ databases">
        <title>Genome-Wide Identification Analysis in wild type Solanum Pinnatisectum Reveals Some Genes Defensing Phytophthora Infestans.</title>
        <authorList>
            <person name="Sun C."/>
        </authorList>
    </citation>
    <scope>NUCLEOTIDE SEQUENCE [LARGE SCALE GENOMIC DNA]</scope>
    <source>
        <strain evidence="2">LQN</strain>
        <tissue evidence="2">Leaf</tissue>
    </source>
</reference>
<comment type="caution">
    <text evidence="2">The sequence shown here is derived from an EMBL/GenBank/DDBJ whole genome shotgun (WGS) entry which is preliminary data.</text>
</comment>
<dbReference type="InterPro" id="IPR021929">
    <property type="entry name" value="R1A-like_N"/>
</dbReference>
<sequence length="853" mass="97166">MTFMRYGVLKCWSNLSGSKTPMIAHEVVESFLCSLLEDLEELLSRDDNLKVAFDDHMQWLQQGLVYLGNFLLNLPTPCTEDQKRFSLLSHIEDMDSEAAILVYSLYNEDVDKTTHFPLQVKFNHVKIEGEMIKLNETTAVDSLKDLIDEVQQELIFLRTFLMDSLQQCIEQAKITDVLSLVLYVTTEAGSVVNSLSNDLEQGDLVREMDIAYCQLLLKKLLDFLPINFDVIDSYFRMLKSSKTSSFGCPKIDGLLNDEGSLIVAATNEVKKFYQGLLLLVTFFIDTSIQYTECERQNDLSTEIETIVIEVESAVNSLFKTTEVEHVLFRLQVKLNLIKVESGLIELRKHEATVISPLKDLIVNVKDELIFWRSFLMDSLEQTKGKTKITVPFPSLIELLKHGVTMISSLKGLIEDVQEELIFLRTFLMDSLEQCKEQTQISDVLTMVQSVTTGAGLLISSRYFNSNRGDLDGEINLLHFALLLMFKFIEAVIRQMCPVISASMTVIDHPLINLLNFVPINFEVIYSYFSMLKSTKTIYLSSPKMDDVLMVFLDYILNNISVLLKDETNLFVTAANEVKKFYQGLLLIVTFIADPPSQYIACKNKNDLLMEIETIAIEAEFAIRLSHEDASVLLPLQLKLNCVMAESGLTKLLKHTNMNPLKNLIVNVKEELIFLRTFFMDSLEQCQGETKITLPFPLQVKLNHVKAESSLIELQIHEATLMALLKDLLDNLKQTKITDVLTLVQSVTTDTGSLLIFFLIILSKETCRGKLFKFIKRVIGQMCPIISASSTPDDAAINLLEFIPINFEVIRSYFSKLKFSKTSFIEIPRMDEFLMEFLEYILDNLCELLKDEAV</sequence>
<evidence type="ECO:0000313" key="3">
    <source>
        <dbReference type="Proteomes" id="UP001311915"/>
    </source>
</evidence>
<accession>A0AAV9KQD2</accession>
<dbReference type="Pfam" id="PF12061">
    <property type="entry name" value="NB-LRR"/>
    <property type="match status" value="1"/>
</dbReference>
<protein>
    <recommendedName>
        <fullName evidence="1">Late blight resistance protein R1A-like N-terminal domain-containing protein</fullName>
    </recommendedName>
</protein>